<name>A0A949K0T6_9FIRM</name>
<dbReference type="AlphaFoldDB" id="A0A949K0T6"/>
<dbReference type="Proteomes" id="UP000712157">
    <property type="component" value="Unassembled WGS sequence"/>
</dbReference>
<reference evidence="1" key="1">
    <citation type="submission" date="2021-06" db="EMBL/GenBank/DDBJ databases">
        <title>Description of novel taxa of the family Lachnospiraceae.</title>
        <authorList>
            <person name="Chaplin A.V."/>
            <person name="Sokolova S.R."/>
            <person name="Pikina A.P."/>
            <person name="Korzhanova M."/>
            <person name="Belova V."/>
            <person name="Korostin D."/>
            <person name="Efimov B.A."/>
        </authorList>
    </citation>
    <scope>NUCLEOTIDE SEQUENCE</scope>
    <source>
        <strain evidence="1">ASD5720</strain>
    </source>
</reference>
<organism evidence="1 2">
    <name type="scientific">Diplocloster agilis</name>
    <dbReference type="NCBI Taxonomy" id="2850323"/>
    <lineage>
        <taxon>Bacteria</taxon>
        <taxon>Bacillati</taxon>
        <taxon>Bacillota</taxon>
        <taxon>Clostridia</taxon>
        <taxon>Lachnospirales</taxon>
        <taxon>Lachnospiraceae</taxon>
        <taxon>Diplocloster</taxon>
    </lineage>
</organism>
<evidence type="ECO:0000313" key="1">
    <source>
        <dbReference type="EMBL" id="MBU9737634.1"/>
    </source>
</evidence>
<accession>A0A949K0T6</accession>
<evidence type="ECO:0000313" key="2">
    <source>
        <dbReference type="Proteomes" id="UP000712157"/>
    </source>
</evidence>
<dbReference type="EMBL" id="JAHQCW010000023">
    <property type="protein sequence ID" value="MBU9737634.1"/>
    <property type="molecule type" value="Genomic_DNA"/>
</dbReference>
<sequence length="51" mass="5864">MNGLTEFAEFMKKYFSNTKVYDMILYSIQKRSKRIPAEQQTPVSLSGLCLG</sequence>
<gene>
    <name evidence="1" type="ORF">KTH89_13895</name>
</gene>
<proteinExistence type="predicted"/>
<comment type="caution">
    <text evidence="1">The sequence shown here is derived from an EMBL/GenBank/DDBJ whole genome shotgun (WGS) entry which is preliminary data.</text>
</comment>
<keyword evidence="2" id="KW-1185">Reference proteome</keyword>
<dbReference type="RefSeq" id="WP_238722104.1">
    <property type="nucleotide sequence ID" value="NZ_JAHQCW010000023.1"/>
</dbReference>
<protein>
    <submittedName>
        <fullName evidence="1">Uncharacterized protein</fullName>
    </submittedName>
</protein>